<protein>
    <submittedName>
        <fullName evidence="8">UDP-N-acetylglucosamine transporter isoform 1</fullName>
    </submittedName>
</protein>
<feature type="transmembrane region" description="Helical" evidence="7">
    <location>
        <begin position="145"/>
        <end position="164"/>
    </location>
</feature>
<evidence type="ECO:0000313" key="8">
    <source>
        <dbReference type="EMBL" id="TNN07526.1"/>
    </source>
</evidence>
<reference evidence="8 9" key="1">
    <citation type="submission" date="2019-03" db="EMBL/GenBank/DDBJ databases">
        <title>An improved genome assembly of the fluke Schistosoma japonicum.</title>
        <authorList>
            <person name="Hu W."/>
            <person name="Luo F."/>
            <person name="Yin M."/>
            <person name="Mo X."/>
            <person name="Sun C."/>
            <person name="Wu Q."/>
            <person name="Zhu B."/>
            <person name="Xiang M."/>
            <person name="Wang J."/>
            <person name="Wang Y."/>
            <person name="Zhang T."/>
            <person name="Xu B."/>
            <person name="Zheng H."/>
            <person name="Feng Z."/>
        </authorList>
    </citation>
    <scope>NUCLEOTIDE SEQUENCE [LARGE SCALE GENOMIC DNA]</scope>
    <source>
        <strain evidence="8">HuSjv2</strain>
        <tissue evidence="8">Worms</tissue>
    </source>
</reference>
<evidence type="ECO:0000256" key="4">
    <source>
        <dbReference type="ARBA" id="ARBA00022692"/>
    </source>
</evidence>
<keyword evidence="3" id="KW-0762">Sugar transport</keyword>
<evidence type="ECO:0000256" key="2">
    <source>
        <dbReference type="ARBA" id="ARBA00009976"/>
    </source>
</evidence>
<dbReference type="InterPro" id="IPR007271">
    <property type="entry name" value="Nuc_sug_transpt"/>
</dbReference>
<evidence type="ECO:0000313" key="9">
    <source>
        <dbReference type="Proteomes" id="UP000311919"/>
    </source>
</evidence>
<dbReference type="OrthoDB" id="408493at2759"/>
<feature type="transmembrane region" description="Helical" evidence="7">
    <location>
        <begin position="240"/>
        <end position="264"/>
    </location>
</feature>
<comment type="caution">
    <text evidence="8">The sequence shown here is derived from an EMBL/GenBank/DDBJ whole genome shotgun (WGS) entry which is preliminary data.</text>
</comment>
<feature type="transmembrane region" description="Helical" evidence="7">
    <location>
        <begin position="176"/>
        <end position="196"/>
    </location>
</feature>
<comment type="similarity">
    <text evidence="2">Belongs to the nucleotide-sugar transporter family. SLC35A subfamily.</text>
</comment>
<dbReference type="GO" id="GO:0015165">
    <property type="term" value="F:pyrimidine nucleotide-sugar transmembrane transporter activity"/>
    <property type="evidence" value="ECO:0007669"/>
    <property type="project" value="InterPro"/>
</dbReference>
<proteinExistence type="inferred from homology"/>
<dbReference type="GO" id="GO:0000139">
    <property type="term" value="C:Golgi membrane"/>
    <property type="evidence" value="ECO:0007669"/>
    <property type="project" value="InterPro"/>
</dbReference>
<keyword evidence="9" id="KW-1185">Reference proteome</keyword>
<keyword evidence="6 7" id="KW-0472">Membrane</keyword>
<keyword evidence="5 7" id="KW-1133">Transmembrane helix</keyword>
<feature type="transmembrane region" description="Helical" evidence="7">
    <location>
        <begin position="208"/>
        <end position="228"/>
    </location>
</feature>
<dbReference type="NCBIfam" id="TIGR00803">
    <property type="entry name" value="nst"/>
    <property type="match status" value="1"/>
</dbReference>
<feature type="transmembrane region" description="Helical" evidence="7">
    <location>
        <begin position="115"/>
        <end position="136"/>
    </location>
</feature>
<feature type="transmembrane region" description="Helical" evidence="7">
    <location>
        <begin position="9"/>
        <end position="29"/>
    </location>
</feature>
<sequence>MIKETSPKVWIKCSSLIFLTCQTSCLILLMRVSRTNHASELYLASTVVVCSEILKLILSTILVLLQEGHVKRGLSLIYNQMIVQHKDMLHILIPSTLYIVQNNLLYFAISHLNAVLYQILYQSKIFTTAIFMILLLNQRLHSTQWFALLLLSTGIVLTQLPSSYQSKSNVEFHSNLYGFIAILFASITSGFAGVYLEKIFKGTPTSIWMRNLQLALIGVPIGLLGVFLKDASEIRTSGFFNGYTPIVWVIVILQACGGLAIAFVMRYADNILKGFSMGLSVILSTFISYFLFDDFAPNIFLFVGSILVISATVLYGLPSKHNPISTVCPDANKVIVCN</sequence>
<dbReference type="InterPro" id="IPR037185">
    <property type="entry name" value="EmrE-like"/>
</dbReference>
<feature type="transmembrane region" description="Helical" evidence="7">
    <location>
        <begin position="89"/>
        <end position="109"/>
    </location>
</feature>
<accession>A0A4Z2CTE3</accession>
<evidence type="ECO:0000256" key="6">
    <source>
        <dbReference type="ARBA" id="ARBA00023136"/>
    </source>
</evidence>
<evidence type="ECO:0000256" key="5">
    <source>
        <dbReference type="ARBA" id="ARBA00022989"/>
    </source>
</evidence>
<dbReference type="Proteomes" id="UP000311919">
    <property type="component" value="Unassembled WGS sequence"/>
</dbReference>
<dbReference type="SUPFAM" id="SSF103481">
    <property type="entry name" value="Multidrug resistance efflux transporter EmrE"/>
    <property type="match status" value="1"/>
</dbReference>
<dbReference type="STRING" id="6182.A0A4Z2CTE3"/>
<dbReference type="EMBL" id="SKCS01000428">
    <property type="protein sequence ID" value="TNN07526.1"/>
    <property type="molecule type" value="Genomic_DNA"/>
</dbReference>
<organism evidence="8 9">
    <name type="scientific">Schistosoma japonicum</name>
    <name type="common">Blood fluke</name>
    <dbReference type="NCBI Taxonomy" id="6182"/>
    <lineage>
        <taxon>Eukaryota</taxon>
        <taxon>Metazoa</taxon>
        <taxon>Spiralia</taxon>
        <taxon>Lophotrochozoa</taxon>
        <taxon>Platyhelminthes</taxon>
        <taxon>Trematoda</taxon>
        <taxon>Digenea</taxon>
        <taxon>Strigeidida</taxon>
        <taxon>Schistosomatoidea</taxon>
        <taxon>Schistosomatidae</taxon>
        <taxon>Schistosoma</taxon>
    </lineage>
</organism>
<keyword evidence="3" id="KW-0813">Transport</keyword>
<dbReference type="AlphaFoldDB" id="A0A4Z2CTE3"/>
<feature type="transmembrane region" description="Helical" evidence="7">
    <location>
        <begin position="41"/>
        <end position="65"/>
    </location>
</feature>
<name>A0A4Z2CTE3_SCHJA</name>
<evidence type="ECO:0000256" key="7">
    <source>
        <dbReference type="SAM" id="Phobius"/>
    </source>
</evidence>
<feature type="transmembrane region" description="Helical" evidence="7">
    <location>
        <begin position="271"/>
        <end position="292"/>
    </location>
</feature>
<dbReference type="Pfam" id="PF04142">
    <property type="entry name" value="Nuc_sug_transp"/>
    <property type="match status" value="1"/>
</dbReference>
<keyword evidence="4 7" id="KW-0812">Transmembrane</keyword>
<comment type="subcellular location">
    <subcellularLocation>
        <location evidence="1">Membrane</location>
        <topology evidence="1">Multi-pass membrane protein</topology>
    </subcellularLocation>
</comment>
<dbReference type="PIRSF" id="PIRSF005799">
    <property type="entry name" value="UDP-gal_transpt"/>
    <property type="match status" value="1"/>
</dbReference>
<evidence type="ECO:0000256" key="3">
    <source>
        <dbReference type="ARBA" id="ARBA00022597"/>
    </source>
</evidence>
<dbReference type="PANTHER" id="PTHR10231">
    <property type="entry name" value="NUCLEOTIDE-SUGAR TRANSMEMBRANE TRANSPORTER"/>
    <property type="match status" value="1"/>
</dbReference>
<gene>
    <name evidence="8" type="ORF">EWB00_007686</name>
</gene>
<feature type="transmembrane region" description="Helical" evidence="7">
    <location>
        <begin position="298"/>
        <end position="317"/>
    </location>
</feature>
<evidence type="ECO:0000256" key="1">
    <source>
        <dbReference type="ARBA" id="ARBA00004141"/>
    </source>
</evidence>